<dbReference type="Pfam" id="PF01083">
    <property type="entry name" value="Cutinase"/>
    <property type="match status" value="1"/>
</dbReference>
<dbReference type="AlphaFoldDB" id="A0A2I2EZ35"/>
<evidence type="ECO:0000256" key="3">
    <source>
        <dbReference type="SAM" id="SignalP"/>
    </source>
</evidence>
<dbReference type="PANTHER" id="PTHR33630:SF13">
    <property type="entry name" value="ACETYLXYLAN ESTERASE"/>
    <property type="match status" value="1"/>
</dbReference>
<accession>A0A2I2EZ35</accession>
<reference evidence="4 5" key="1">
    <citation type="submission" date="2017-12" db="EMBL/GenBank/DDBJ databases">
        <authorList>
            <consortium name="DOE Joint Genome Institute"/>
            <person name="Haridas S."/>
            <person name="Kjaerbolling I."/>
            <person name="Vesth T.C."/>
            <person name="Frisvad J.C."/>
            <person name="Nybo J.L."/>
            <person name="Theobald S."/>
            <person name="Kuo A."/>
            <person name="Bowyer P."/>
            <person name="Matsuda Y."/>
            <person name="Mondo S."/>
            <person name="Lyhne E.K."/>
            <person name="Kogle M.E."/>
            <person name="Clum A."/>
            <person name="Lipzen A."/>
            <person name="Salamov A."/>
            <person name="Ngan C.Y."/>
            <person name="Daum C."/>
            <person name="Chiniquy J."/>
            <person name="Barry K."/>
            <person name="LaButti K."/>
            <person name="Simmons B.A."/>
            <person name="Magnuson J.K."/>
            <person name="Mortensen U.H."/>
            <person name="Larsen T.O."/>
            <person name="Grigoriev I.V."/>
            <person name="Baker S.E."/>
            <person name="Andersen M.R."/>
            <person name="Nordberg H.P."/>
            <person name="Cantor M.N."/>
            <person name="Hua S.X."/>
        </authorList>
    </citation>
    <scope>NUCLEOTIDE SEQUENCE [LARGE SCALE GENOMIC DNA]</scope>
    <source>
        <strain evidence="4 5">CBS 102.13</strain>
    </source>
</reference>
<proteinExistence type="predicted"/>
<evidence type="ECO:0000256" key="2">
    <source>
        <dbReference type="ARBA" id="ARBA00023157"/>
    </source>
</evidence>
<dbReference type="InterPro" id="IPR000675">
    <property type="entry name" value="Cutinase/axe"/>
</dbReference>
<dbReference type="InterPro" id="IPR029058">
    <property type="entry name" value="AB_hydrolase_fold"/>
</dbReference>
<organism evidence="4 5">
    <name type="scientific">Aspergillus candidus</name>
    <dbReference type="NCBI Taxonomy" id="41067"/>
    <lineage>
        <taxon>Eukaryota</taxon>
        <taxon>Fungi</taxon>
        <taxon>Dikarya</taxon>
        <taxon>Ascomycota</taxon>
        <taxon>Pezizomycotina</taxon>
        <taxon>Eurotiomycetes</taxon>
        <taxon>Eurotiomycetidae</taxon>
        <taxon>Eurotiales</taxon>
        <taxon>Aspergillaceae</taxon>
        <taxon>Aspergillus</taxon>
        <taxon>Aspergillus subgen. Circumdati</taxon>
    </lineage>
</organism>
<evidence type="ECO:0000313" key="4">
    <source>
        <dbReference type="EMBL" id="PLB33622.1"/>
    </source>
</evidence>
<evidence type="ECO:0000313" key="5">
    <source>
        <dbReference type="Proteomes" id="UP000234585"/>
    </source>
</evidence>
<keyword evidence="1" id="KW-0378">Hydrolase</keyword>
<evidence type="ECO:0000256" key="1">
    <source>
        <dbReference type="ARBA" id="ARBA00022801"/>
    </source>
</evidence>
<feature type="signal peptide" evidence="3">
    <location>
        <begin position="1"/>
        <end position="16"/>
    </location>
</feature>
<dbReference type="PANTHER" id="PTHR33630">
    <property type="entry name" value="CUTINASE RV1984C-RELATED-RELATED"/>
    <property type="match status" value="1"/>
</dbReference>
<sequence>MLSKLTVLLLTSGAIATSETAKDHWGCPRIHIFGARHTGATDEYGGAKEVVELILASNPGATAEPIRYPAMGASKDEFAWSAQQGVKAVTSQVTEFVEECPDTQIVLVGYSQGAEIMDDAMCGGPDPTVNISSTEPTISSIVGSHVKAMIWMGNPRYTIGAPFNRGTATASGSRSRSRNISCAPYTNIIQSYCDEGDKFCTDGDSVAIHASYAPKYKQDAVDFVDMQLS</sequence>
<name>A0A2I2EZ35_ASPCN</name>
<keyword evidence="2" id="KW-1015">Disulfide bond</keyword>
<dbReference type="Proteomes" id="UP000234585">
    <property type="component" value="Unassembled WGS sequence"/>
</dbReference>
<keyword evidence="3" id="KW-0732">Signal</keyword>
<dbReference type="SUPFAM" id="SSF53474">
    <property type="entry name" value="alpha/beta-Hydrolases"/>
    <property type="match status" value="1"/>
</dbReference>
<dbReference type="GeneID" id="36522726"/>
<dbReference type="OrthoDB" id="2586582at2759"/>
<dbReference type="GO" id="GO:0052689">
    <property type="term" value="F:carboxylic ester hydrolase activity"/>
    <property type="evidence" value="ECO:0007669"/>
    <property type="project" value="UniProtKB-ARBA"/>
</dbReference>
<gene>
    <name evidence="4" type="ORF">BDW47DRAFT_121045</name>
</gene>
<keyword evidence="5" id="KW-1185">Reference proteome</keyword>
<dbReference type="EMBL" id="KZ559200">
    <property type="protein sequence ID" value="PLB33622.1"/>
    <property type="molecule type" value="Genomic_DNA"/>
</dbReference>
<dbReference type="RefSeq" id="XP_024667634.1">
    <property type="nucleotide sequence ID" value="XM_024815566.1"/>
</dbReference>
<dbReference type="STRING" id="41067.A0A2I2EZ35"/>
<dbReference type="Gene3D" id="3.40.50.1820">
    <property type="entry name" value="alpha/beta hydrolase"/>
    <property type="match status" value="1"/>
</dbReference>
<feature type="chain" id="PRO_5014197821" evidence="3">
    <location>
        <begin position="17"/>
        <end position="229"/>
    </location>
</feature>
<dbReference type="SMART" id="SM01110">
    <property type="entry name" value="Cutinase"/>
    <property type="match status" value="1"/>
</dbReference>
<protein>
    <submittedName>
        <fullName evidence="4">Acetylxylan esterase</fullName>
    </submittedName>
</protein>